<dbReference type="Proteomes" id="UP001500466">
    <property type="component" value="Unassembled WGS sequence"/>
</dbReference>
<evidence type="ECO:0000256" key="2">
    <source>
        <dbReference type="SAM" id="MobiDB-lite"/>
    </source>
</evidence>
<feature type="region of interest" description="Disordered" evidence="2">
    <location>
        <begin position="1"/>
        <end position="47"/>
    </location>
</feature>
<dbReference type="InterPro" id="IPR002767">
    <property type="entry name" value="Thiamine_BP"/>
</dbReference>
<reference evidence="5" key="1">
    <citation type="journal article" date="2019" name="Int. J. Syst. Evol. Microbiol.">
        <title>The Global Catalogue of Microorganisms (GCM) 10K type strain sequencing project: providing services to taxonomists for standard genome sequencing and annotation.</title>
        <authorList>
            <consortium name="The Broad Institute Genomics Platform"/>
            <consortium name="The Broad Institute Genome Sequencing Center for Infectious Disease"/>
            <person name="Wu L."/>
            <person name="Ma J."/>
        </authorList>
    </citation>
    <scope>NUCLEOTIDE SEQUENCE [LARGE SCALE GENOMIC DNA]</scope>
    <source>
        <strain evidence="5">JCM 17986</strain>
    </source>
</reference>
<dbReference type="NCBIfam" id="TIGR00106">
    <property type="entry name" value="MTH1187 family thiamine-binding protein"/>
    <property type="match status" value="1"/>
</dbReference>
<sequence length="174" mass="17951">MARIGAGHGRPGRRLGPGLHPNPPPVLHRTSARTSPAGPASPTAPASPATLAAAAAYPHSPRLASREVKPMIVAFSVTPLGIGEDVGEAVAEAVRVVRASGLPNETNAMFTSIEGEWDEVMAVVKDAVDAVKARTGRVSITLKADIRDGVTNGLTSKVASVERYLGTHPNPSES</sequence>
<dbReference type="Gene3D" id="3.30.70.930">
    <property type="match status" value="1"/>
</dbReference>
<dbReference type="Pfam" id="PF01910">
    <property type="entry name" value="Thiamine_BP"/>
    <property type="match status" value="1"/>
</dbReference>
<dbReference type="PANTHER" id="PTHR33777">
    <property type="entry name" value="UPF0045 PROTEIN ECM15"/>
    <property type="match status" value="1"/>
</dbReference>
<dbReference type="InterPro" id="IPR029756">
    <property type="entry name" value="MTH1187/YkoF-like"/>
</dbReference>
<gene>
    <name evidence="4" type="ORF">GCM10023205_17140</name>
</gene>
<evidence type="ECO:0000313" key="5">
    <source>
        <dbReference type="Proteomes" id="UP001500466"/>
    </source>
</evidence>
<dbReference type="PANTHER" id="PTHR33777:SF1">
    <property type="entry name" value="UPF0045 PROTEIN ECM15"/>
    <property type="match status" value="1"/>
</dbReference>
<evidence type="ECO:0000259" key="3">
    <source>
        <dbReference type="Pfam" id="PF01910"/>
    </source>
</evidence>
<comment type="similarity">
    <text evidence="1">Belongs to the UPF0045 family.</text>
</comment>
<evidence type="ECO:0000256" key="1">
    <source>
        <dbReference type="ARBA" id="ARBA00010272"/>
    </source>
</evidence>
<dbReference type="InterPro" id="IPR051614">
    <property type="entry name" value="UPF0045_domain"/>
</dbReference>
<keyword evidence="5" id="KW-1185">Reference proteome</keyword>
<protein>
    <recommendedName>
        <fullName evidence="3">Thiamine-binding protein domain-containing protein</fullName>
    </recommendedName>
</protein>
<dbReference type="SUPFAM" id="SSF89957">
    <property type="entry name" value="MTH1187/YkoF-like"/>
    <property type="match status" value="1"/>
</dbReference>
<evidence type="ECO:0000313" key="4">
    <source>
        <dbReference type="EMBL" id="GAA4955757.1"/>
    </source>
</evidence>
<comment type="caution">
    <text evidence="4">The sequence shown here is derived from an EMBL/GenBank/DDBJ whole genome shotgun (WGS) entry which is preliminary data.</text>
</comment>
<name>A0ABP9GWY3_9ACTN</name>
<accession>A0ABP9GWY3</accession>
<feature type="domain" description="Thiamine-binding protein" evidence="3">
    <location>
        <begin position="73"/>
        <end position="162"/>
    </location>
</feature>
<feature type="compositionally biased region" description="Low complexity" evidence="2">
    <location>
        <begin position="32"/>
        <end position="47"/>
    </location>
</feature>
<organism evidence="4 5">
    <name type="scientific">Yinghuangia aomiensis</name>
    <dbReference type="NCBI Taxonomy" id="676205"/>
    <lineage>
        <taxon>Bacteria</taxon>
        <taxon>Bacillati</taxon>
        <taxon>Actinomycetota</taxon>
        <taxon>Actinomycetes</taxon>
        <taxon>Kitasatosporales</taxon>
        <taxon>Streptomycetaceae</taxon>
        <taxon>Yinghuangia</taxon>
    </lineage>
</organism>
<proteinExistence type="inferred from homology"/>
<dbReference type="EMBL" id="BAABHS010000005">
    <property type="protein sequence ID" value="GAA4955757.1"/>
    <property type="molecule type" value="Genomic_DNA"/>
</dbReference>